<dbReference type="InterPro" id="IPR035971">
    <property type="entry name" value="CBD_sf"/>
</dbReference>
<feature type="domain" description="CBM1" evidence="10">
    <location>
        <begin position="19"/>
        <end position="54"/>
    </location>
</feature>
<evidence type="ECO:0000313" key="11">
    <source>
        <dbReference type="EMBL" id="TEB36018.1"/>
    </source>
</evidence>
<protein>
    <recommendedName>
        <fullName evidence="8">Alpha-L-arabinofuranosidase</fullName>
        <ecNumber evidence="8">3.2.1.55</ecNumber>
    </recommendedName>
</protein>
<feature type="signal peptide" evidence="9">
    <location>
        <begin position="1"/>
        <end position="19"/>
    </location>
</feature>
<dbReference type="EC" id="3.2.1.55" evidence="8"/>
<evidence type="ECO:0000256" key="7">
    <source>
        <dbReference type="ARBA" id="ARBA00023295"/>
    </source>
</evidence>
<evidence type="ECO:0000256" key="8">
    <source>
        <dbReference type="RuleBase" id="RU368117"/>
    </source>
</evidence>
<dbReference type="SUPFAM" id="SSF57180">
    <property type="entry name" value="Cellulose-binding domain"/>
    <property type="match status" value="1"/>
</dbReference>
<evidence type="ECO:0000256" key="4">
    <source>
        <dbReference type="ARBA" id="ARBA00022525"/>
    </source>
</evidence>
<keyword evidence="12" id="KW-1185">Reference proteome</keyword>
<proteinExistence type="inferred from homology"/>
<dbReference type="AlphaFoldDB" id="A0A4Y7TQ17"/>
<gene>
    <name evidence="11" type="ORF">FA13DRAFT_1787471</name>
</gene>
<dbReference type="STRING" id="71717.A0A4Y7TQ17"/>
<dbReference type="EMBL" id="QPFP01000006">
    <property type="protein sequence ID" value="TEB36018.1"/>
    <property type="molecule type" value="Genomic_DNA"/>
</dbReference>
<evidence type="ECO:0000256" key="1">
    <source>
        <dbReference type="ARBA" id="ARBA00001462"/>
    </source>
</evidence>
<dbReference type="InterPro" id="IPR000254">
    <property type="entry name" value="CBD"/>
</dbReference>
<keyword evidence="6 8" id="KW-0378">Hydrolase</keyword>
<keyword evidence="7 8" id="KW-0326">Glycosidase</keyword>
<dbReference type="PANTHER" id="PTHR40631">
    <property type="entry name" value="ALPHA-L-ARABINOFURANOSIDASE AXHA-2-RELATED"/>
    <property type="match status" value="1"/>
</dbReference>
<comment type="subcellular location">
    <subcellularLocation>
        <location evidence="2 8">Secreted</location>
    </subcellularLocation>
</comment>
<dbReference type="Pfam" id="PF03664">
    <property type="entry name" value="Glyco_hydro_62"/>
    <property type="match status" value="1"/>
</dbReference>
<dbReference type="InterPro" id="IPR023296">
    <property type="entry name" value="Glyco_hydro_beta-prop_sf"/>
</dbReference>
<keyword evidence="4 8" id="KW-0964">Secreted</keyword>
<comment type="caution">
    <text evidence="11">The sequence shown here is derived from an EMBL/GenBank/DDBJ whole genome shotgun (WGS) entry which is preliminary data.</text>
</comment>
<dbReference type="Pfam" id="PF00734">
    <property type="entry name" value="CBM_1"/>
    <property type="match status" value="1"/>
</dbReference>
<dbReference type="GO" id="GO:0005576">
    <property type="term" value="C:extracellular region"/>
    <property type="evidence" value="ECO:0007669"/>
    <property type="project" value="UniProtKB-SubCell"/>
</dbReference>
<dbReference type="GO" id="GO:0046373">
    <property type="term" value="P:L-arabinose metabolic process"/>
    <property type="evidence" value="ECO:0007669"/>
    <property type="project" value="UniProtKB-UniRule"/>
</dbReference>
<sequence length="398" mass="43624">MARLSTLTLWSMFVSGSLAQVSLYGQCGGLGYSGSTVCKEGVCTKVNDFYSQCIPGSPNTAAPTTTSIAVPTGTSAPTPGQALPNSFRWSSSGPLIAPKKDSRNLSGIKDPSVVYYNGRWHVFATTVKSGNWGLFYTNFTDWSTASSSEFFYLDQSGIGTGYRAAPQVFYFAPQKLWYLVYQNNNAAYSTNPDISNPRGWTAPKTFYTATPRIITQNIGSGYWVDMWVICDSTNCHLFSSDDNGHLYRSQTPLGNFPNGFGEPVIAMQDSNKNRLFEAANVYRVGDSNSYLLIVEAIGSDNRRWFRSWTSSSISGPWTVLAAEEATPFARANNVAFNGTAWTKDISHGEMIRSGYDQNLAIDPCNIRYLYQGLDPNAGGAYGDLPYRLALLTQTNSAF</sequence>
<evidence type="ECO:0000256" key="5">
    <source>
        <dbReference type="ARBA" id="ARBA00022729"/>
    </source>
</evidence>
<dbReference type="PROSITE" id="PS00562">
    <property type="entry name" value="CBM1_1"/>
    <property type="match status" value="1"/>
</dbReference>
<reference evidence="11 12" key="1">
    <citation type="journal article" date="2019" name="Nat. Ecol. Evol.">
        <title>Megaphylogeny resolves global patterns of mushroom evolution.</title>
        <authorList>
            <person name="Varga T."/>
            <person name="Krizsan K."/>
            <person name="Foldi C."/>
            <person name="Dima B."/>
            <person name="Sanchez-Garcia M."/>
            <person name="Sanchez-Ramirez S."/>
            <person name="Szollosi G.J."/>
            <person name="Szarkandi J.G."/>
            <person name="Papp V."/>
            <person name="Albert L."/>
            <person name="Andreopoulos W."/>
            <person name="Angelini C."/>
            <person name="Antonin V."/>
            <person name="Barry K.W."/>
            <person name="Bougher N.L."/>
            <person name="Buchanan P."/>
            <person name="Buyck B."/>
            <person name="Bense V."/>
            <person name="Catcheside P."/>
            <person name="Chovatia M."/>
            <person name="Cooper J."/>
            <person name="Damon W."/>
            <person name="Desjardin D."/>
            <person name="Finy P."/>
            <person name="Geml J."/>
            <person name="Haridas S."/>
            <person name="Hughes K."/>
            <person name="Justo A."/>
            <person name="Karasinski D."/>
            <person name="Kautmanova I."/>
            <person name="Kiss B."/>
            <person name="Kocsube S."/>
            <person name="Kotiranta H."/>
            <person name="LaButti K.M."/>
            <person name="Lechner B.E."/>
            <person name="Liimatainen K."/>
            <person name="Lipzen A."/>
            <person name="Lukacs Z."/>
            <person name="Mihaltcheva S."/>
            <person name="Morgado L.N."/>
            <person name="Niskanen T."/>
            <person name="Noordeloos M.E."/>
            <person name="Ohm R.A."/>
            <person name="Ortiz-Santana B."/>
            <person name="Ovrebo C."/>
            <person name="Racz N."/>
            <person name="Riley R."/>
            <person name="Savchenko A."/>
            <person name="Shiryaev A."/>
            <person name="Soop K."/>
            <person name="Spirin V."/>
            <person name="Szebenyi C."/>
            <person name="Tomsovsky M."/>
            <person name="Tulloss R.E."/>
            <person name="Uehling J."/>
            <person name="Grigoriev I.V."/>
            <person name="Vagvolgyi C."/>
            <person name="Papp T."/>
            <person name="Martin F.M."/>
            <person name="Miettinen O."/>
            <person name="Hibbett D.S."/>
            <person name="Nagy L.G."/>
        </authorList>
    </citation>
    <scope>NUCLEOTIDE SEQUENCE [LARGE SCALE GENOMIC DNA]</scope>
    <source>
        <strain evidence="11 12">FP101781</strain>
    </source>
</reference>
<evidence type="ECO:0000259" key="10">
    <source>
        <dbReference type="PROSITE" id="PS51164"/>
    </source>
</evidence>
<dbReference type="Proteomes" id="UP000298030">
    <property type="component" value="Unassembled WGS sequence"/>
</dbReference>
<feature type="chain" id="PRO_5021402967" description="Alpha-L-arabinofuranosidase" evidence="9">
    <location>
        <begin position="20"/>
        <end position="398"/>
    </location>
</feature>
<dbReference type="OrthoDB" id="3156236at2759"/>
<dbReference type="SUPFAM" id="SSF75005">
    <property type="entry name" value="Arabinanase/levansucrase/invertase"/>
    <property type="match status" value="1"/>
</dbReference>
<evidence type="ECO:0000256" key="2">
    <source>
        <dbReference type="ARBA" id="ARBA00004613"/>
    </source>
</evidence>
<keyword evidence="5 8" id="KW-0732">Signal</keyword>
<organism evidence="11 12">
    <name type="scientific">Coprinellus micaceus</name>
    <name type="common">Glistening ink-cap mushroom</name>
    <name type="synonym">Coprinus micaceus</name>
    <dbReference type="NCBI Taxonomy" id="71717"/>
    <lineage>
        <taxon>Eukaryota</taxon>
        <taxon>Fungi</taxon>
        <taxon>Dikarya</taxon>
        <taxon>Basidiomycota</taxon>
        <taxon>Agaricomycotina</taxon>
        <taxon>Agaricomycetes</taxon>
        <taxon>Agaricomycetidae</taxon>
        <taxon>Agaricales</taxon>
        <taxon>Agaricineae</taxon>
        <taxon>Psathyrellaceae</taxon>
        <taxon>Coprinellus</taxon>
    </lineage>
</organism>
<dbReference type="GO" id="GO:0030248">
    <property type="term" value="F:cellulose binding"/>
    <property type="evidence" value="ECO:0007669"/>
    <property type="project" value="InterPro"/>
</dbReference>
<evidence type="ECO:0000256" key="3">
    <source>
        <dbReference type="ARBA" id="ARBA00007396"/>
    </source>
</evidence>
<dbReference type="PROSITE" id="PS51164">
    <property type="entry name" value="CBM1_2"/>
    <property type="match status" value="1"/>
</dbReference>
<dbReference type="Gene3D" id="2.115.10.20">
    <property type="entry name" value="Glycosyl hydrolase domain, family 43"/>
    <property type="match status" value="1"/>
</dbReference>
<accession>A0A4Y7TQ17</accession>
<comment type="catalytic activity">
    <reaction evidence="1 8">
        <text>Hydrolysis of terminal non-reducing alpha-L-arabinofuranoside residues in alpha-L-arabinosides.</text>
        <dbReference type="EC" id="3.2.1.55"/>
    </reaction>
</comment>
<comment type="similarity">
    <text evidence="3 8">Belongs to the glycosyl hydrolase 62 family.</text>
</comment>
<comment type="function">
    <text evidence="8">Alpha-L-arabinofuranosidase involved in the hydrolysis of xylan, a major structural heterogeneous polysaccharide found in plant biomass representing the second most abundant polysaccharide in the biosphere, after cellulose.</text>
</comment>
<dbReference type="PANTHER" id="PTHR40631:SF2">
    <property type="entry name" value="ALPHA-L-ARABINOFURANOSIDASE"/>
    <property type="match status" value="1"/>
</dbReference>
<evidence type="ECO:0000313" key="12">
    <source>
        <dbReference type="Proteomes" id="UP000298030"/>
    </source>
</evidence>
<evidence type="ECO:0000256" key="9">
    <source>
        <dbReference type="SAM" id="SignalP"/>
    </source>
</evidence>
<name>A0A4Y7TQ17_COPMI</name>
<dbReference type="InterPro" id="IPR005193">
    <property type="entry name" value="GH62_arabinosidase"/>
</dbReference>
<dbReference type="SMART" id="SM00236">
    <property type="entry name" value="fCBD"/>
    <property type="match status" value="1"/>
</dbReference>
<dbReference type="GO" id="GO:0046556">
    <property type="term" value="F:alpha-L-arabinofuranosidase activity"/>
    <property type="evidence" value="ECO:0007669"/>
    <property type="project" value="UniProtKB-UniRule"/>
</dbReference>
<dbReference type="CDD" id="cd08987">
    <property type="entry name" value="GH62"/>
    <property type="match status" value="1"/>
</dbReference>
<dbReference type="GO" id="GO:0045493">
    <property type="term" value="P:xylan catabolic process"/>
    <property type="evidence" value="ECO:0007669"/>
    <property type="project" value="UniProtKB-UniRule"/>
</dbReference>
<evidence type="ECO:0000256" key="6">
    <source>
        <dbReference type="ARBA" id="ARBA00022801"/>
    </source>
</evidence>